<dbReference type="Proteomes" id="UP000324241">
    <property type="component" value="Unassembled WGS sequence"/>
</dbReference>
<dbReference type="PROSITE" id="PS50181">
    <property type="entry name" value="FBOX"/>
    <property type="match status" value="1"/>
</dbReference>
<dbReference type="EMBL" id="QUQM01000002">
    <property type="protein sequence ID" value="KAA8651534.1"/>
    <property type="molecule type" value="Genomic_DNA"/>
</dbReference>
<feature type="compositionally biased region" description="Polar residues" evidence="1">
    <location>
        <begin position="435"/>
        <end position="454"/>
    </location>
</feature>
<dbReference type="AlphaFoldDB" id="A0A5M9N1P1"/>
<protein>
    <recommendedName>
        <fullName evidence="2">F-box domain-containing protein</fullName>
    </recommendedName>
</protein>
<dbReference type="VEuPathDB" id="FungiDB:EYZ11_005881"/>
<evidence type="ECO:0000256" key="1">
    <source>
        <dbReference type="SAM" id="MobiDB-lite"/>
    </source>
</evidence>
<feature type="domain" description="F-box" evidence="2">
    <location>
        <begin position="12"/>
        <end position="57"/>
    </location>
</feature>
<dbReference type="Pfam" id="PF00646">
    <property type="entry name" value="F-box"/>
    <property type="match status" value="1"/>
</dbReference>
<feature type="compositionally biased region" description="Basic and acidic residues" evidence="1">
    <location>
        <begin position="499"/>
        <end position="516"/>
    </location>
</feature>
<comment type="caution">
    <text evidence="3">The sequence shown here is derived from an EMBL/GenBank/DDBJ whole genome shotgun (WGS) entry which is preliminary data.</text>
</comment>
<dbReference type="InterPro" id="IPR001810">
    <property type="entry name" value="F-box_dom"/>
</dbReference>
<dbReference type="RefSeq" id="XP_033430895.1">
    <property type="nucleotide sequence ID" value="XM_033565138.1"/>
</dbReference>
<sequence length="838" mass="92833">MSQVTQYQSLSPSRLLLLPRELLNGIFAKTGFDGLISLSRVCKMFHEVAASVLYRFMYYGHHADSAVMTHRSLEQFVAMTNTILTSDYNYGRFVKDLVLGSEYSAEVAGHRVNSVKKEAYSHDSGRFLVTLMAALLHKTRTLLHFKWDIPVEVTPSLFKALGRVPHLQVLHIRFPPPLRLKIATEVVTPSNYPTHPHHHLQPGQAFPHGPLHISPDDDIRFLRDLEALKDPRNFSLFSNLQELSALDIGILGYVPEIAKCISRSSSTLRSLKLSFSDERAVKARRKAENANAAPSGNAFALAARTLPLDPAAHRELKIQERTLSTIFGLKISAPQERVNRVLGNYFHAEDQSTVLKAEVQNNRDHAFVTAARQIAQAMPLLMIPNPESSLVAQVLLKMDKACSMFLSQGPNSFPTANADSSHAALPSGSVLPEISGSTSTAVPASALTDHTTNVDIKHPDMLDEGEDQVFTDAGDASAGISSTRPSRNERAETQSTLPKVREKAVRDENRSNERSRAQTIREYIHSAHGLPLDFLSIHQIPVDAVVLTRGVNVTNLKHLALLNVGPQGPIWAALKKHNSENALELESIHTDQVSKTFLSFVHSLDEVTELFIIERSPKAKVPTMQPKTDVGIADIRRHILKKHICSLERLVIRNDADDSWVVDTRTARLITTYGYGLSELGIGITPTSFHDIIREIGGFTSLIALQLFLHCRDMCNSMINELHCSVFDNISHYPQLVIEYVGMCYGIHGIASNSIIEVNSEDEEDEPNSLRSSDPRAETPMSDNEEDIPASVQGSPSQVAQTGGANREGPGITAREKIRSCDLTNIKMWEAAMWNFKL</sequence>
<organism evidence="3 4">
    <name type="scientific">Aspergillus tanneri</name>
    <dbReference type="NCBI Taxonomy" id="1220188"/>
    <lineage>
        <taxon>Eukaryota</taxon>
        <taxon>Fungi</taxon>
        <taxon>Dikarya</taxon>
        <taxon>Ascomycota</taxon>
        <taxon>Pezizomycotina</taxon>
        <taxon>Eurotiomycetes</taxon>
        <taxon>Eurotiomycetidae</taxon>
        <taxon>Eurotiales</taxon>
        <taxon>Aspergillaceae</taxon>
        <taxon>Aspergillus</taxon>
        <taxon>Aspergillus subgen. Circumdati</taxon>
    </lineage>
</organism>
<feature type="compositionally biased region" description="Polar residues" evidence="1">
    <location>
        <begin position="792"/>
        <end position="804"/>
    </location>
</feature>
<feature type="region of interest" description="Disordered" evidence="1">
    <location>
        <begin position="759"/>
        <end position="813"/>
    </location>
</feature>
<evidence type="ECO:0000313" key="3">
    <source>
        <dbReference type="EMBL" id="KAA8651534.1"/>
    </source>
</evidence>
<proteinExistence type="predicted"/>
<feature type="region of interest" description="Disordered" evidence="1">
    <location>
        <begin position="429"/>
        <end position="459"/>
    </location>
</feature>
<dbReference type="GeneID" id="54323126"/>
<name>A0A5M9N1P1_9EURO</name>
<dbReference type="OrthoDB" id="4200124at2759"/>
<feature type="region of interest" description="Disordered" evidence="1">
    <location>
        <begin position="475"/>
        <end position="516"/>
    </location>
</feature>
<reference evidence="3 4" key="1">
    <citation type="submission" date="2019-08" db="EMBL/GenBank/DDBJ databases">
        <title>The genome sequence of a newly discovered highly antifungal drug resistant Aspergillus species, Aspergillus tanneri NIH 1004.</title>
        <authorList>
            <person name="Mounaud S."/>
            <person name="Singh I."/>
            <person name="Joardar V."/>
            <person name="Pakala S."/>
            <person name="Pakala S."/>
            <person name="Venepally P."/>
            <person name="Chung J.K."/>
            <person name="Losada L."/>
            <person name="Nierman W.C."/>
        </authorList>
    </citation>
    <scope>NUCLEOTIDE SEQUENCE [LARGE SCALE GENOMIC DNA]</scope>
    <source>
        <strain evidence="3 4">NIH1004</strain>
    </source>
</reference>
<gene>
    <name evidence="3" type="ORF">ATNIH1004_000424</name>
</gene>
<dbReference type="SUPFAM" id="SSF81383">
    <property type="entry name" value="F-box domain"/>
    <property type="match status" value="1"/>
</dbReference>
<evidence type="ECO:0000259" key="2">
    <source>
        <dbReference type="PROSITE" id="PS50181"/>
    </source>
</evidence>
<evidence type="ECO:0000313" key="4">
    <source>
        <dbReference type="Proteomes" id="UP000324241"/>
    </source>
</evidence>
<accession>A0A5M9N1P1</accession>
<dbReference type="InterPro" id="IPR036047">
    <property type="entry name" value="F-box-like_dom_sf"/>
</dbReference>